<keyword evidence="1" id="KW-0175">Coiled coil</keyword>
<accession>A0A6I6MS57</accession>
<sequence length="512" mass="56092">MGGRAISNLTADQLDSELKLSERGAADGRKNLPASGDDQLSAVEAMVVSRIDGVIGQRSNEILGVGSGQDFTTLPQDLETLAGEPQTILTQFRAKKARAQSAVGLELNNTHSDFARAYRDYRAFRIQHQLTETEPSYDTVFWRKVFFLALLFTVEVAANGWIIGQASPGGLVQGWTTALMISVLVVLTGSLIGAGPWRYLNYRGADGNGAVHRLWAVPSVVIGGLLLLLFAFYIAHYRYALSHSDLDSPAPDNILSSIASAPFQPFQQMESLLLFIIALLIGIFAVARGAHWDDPYPGYGPRHRRMEGARERAQELALGLSQEVDEAKQDADQALAEIAQRSTASVGALRQAIARTQDNAPIWDFQVLQILSEGRDAIEIYRDANREARSGKAPSYFDTDAFEDVEPPSSAEILESLQTAFARATNNITACKSQLAGARAQLEAEYHSFYDDELTPFLKNIENNATVNVRSEFDDGPAAKRAAPRVEEPVSDEPPEEPSRGPLSFKRLRGQR</sequence>
<name>A0A6I6MS57_9CAUL</name>
<evidence type="ECO:0000313" key="5">
    <source>
        <dbReference type="Proteomes" id="UP000431269"/>
    </source>
</evidence>
<feature type="region of interest" description="Disordered" evidence="2">
    <location>
        <begin position="469"/>
        <end position="512"/>
    </location>
</feature>
<keyword evidence="5" id="KW-1185">Reference proteome</keyword>
<feature type="transmembrane region" description="Helical" evidence="3">
    <location>
        <begin position="214"/>
        <end position="235"/>
    </location>
</feature>
<reference evidence="5" key="1">
    <citation type="submission" date="2019-12" db="EMBL/GenBank/DDBJ databases">
        <title>Complete genome of Terracaulis silvestris 0127_4.</title>
        <authorList>
            <person name="Vieira S."/>
            <person name="Riedel T."/>
            <person name="Sproer C."/>
            <person name="Pascual J."/>
            <person name="Boedeker C."/>
            <person name="Overmann J."/>
        </authorList>
    </citation>
    <scope>NUCLEOTIDE SEQUENCE [LARGE SCALE GENOMIC DNA]</scope>
    <source>
        <strain evidence="5">0127_4</strain>
    </source>
</reference>
<evidence type="ECO:0000256" key="2">
    <source>
        <dbReference type="SAM" id="MobiDB-lite"/>
    </source>
</evidence>
<gene>
    <name evidence="4" type="ORF">DSM104635_03114</name>
</gene>
<keyword evidence="3" id="KW-1133">Transmembrane helix</keyword>
<dbReference type="Proteomes" id="UP000431269">
    <property type="component" value="Chromosome"/>
</dbReference>
<keyword evidence="3" id="KW-0812">Transmembrane</keyword>
<organism evidence="4 5">
    <name type="scientific">Terricaulis silvestris</name>
    <dbReference type="NCBI Taxonomy" id="2686094"/>
    <lineage>
        <taxon>Bacteria</taxon>
        <taxon>Pseudomonadati</taxon>
        <taxon>Pseudomonadota</taxon>
        <taxon>Alphaproteobacteria</taxon>
        <taxon>Caulobacterales</taxon>
        <taxon>Caulobacteraceae</taxon>
        <taxon>Terricaulis</taxon>
    </lineage>
</organism>
<feature type="transmembrane region" description="Helical" evidence="3">
    <location>
        <begin position="272"/>
        <end position="290"/>
    </location>
</feature>
<evidence type="ECO:0000256" key="3">
    <source>
        <dbReference type="SAM" id="Phobius"/>
    </source>
</evidence>
<protein>
    <submittedName>
        <fullName evidence="4">Uncharacterized protein</fullName>
    </submittedName>
</protein>
<feature type="coiled-coil region" evidence="1">
    <location>
        <begin position="310"/>
        <end position="337"/>
    </location>
</feature>
<dbReference type="AlphaFoldDB" id="A0A6I6MS57"/>
<proteinExistence type="predicted"/>
<evidence type="ECO:0000313" key="4">
    <source>
        <dbReference type="EMBL" id="QGZ96256.1"/>
    </source>
</evidence>
<evidence type="ECO:0000256" key="1">
    <source>
        <dbReference type="SAM" id="Coils"/>
    </source>
</evidence>
<feature type="transmembrane region" description="Helical" evidence="3">
    <location>
        <begin position="175"/>
        <end position="194"/>
    </location>
</feature>
<dbReference type="KEGG" id="tsv:DSM104635_03114"/>
<keyword evidence="3" id="KW-0472">Membrane</keyword>
<dbReference type="EMBL" id="CP047045">
    <property type="protein sequence ID" value="QGZ96256.1"/>
    <property type="molecule type" value="Genomic_DNA"/>
</dbReference>
<feature type="transmembrane region" description="Helical" evidence="3">
    <location>
        <begin position="145"/>
        <end position="163"/>
    </location>
</feature>